<feature type="coiled-coil region" evidence="1">
    <location>
        <begin position="206"/>
        <end position="233"/>
    </location>
</feature>
<feature type="signal peptide" evidence="3">
    <location>
        <begin position="1"/>
        <end position="21"/>
    </location>
</feature>
<dbReference type="GeneID" id="5125743"/>
<dbReference type="EMBL" id="CH408159">
    <property type="protein sequence ID" value="EDK40444.2"/>
    <property type="molecule type" value="Genomic_DNA"/>
</dbReference>
<dbReference type="HOGENOM" id="CLU_947017_0_0_1"/>
<dbReference type="RefSeq" id="XP_001483813.2">
    <property type="nucleotide sequence ID" value="XM_001483763.1"/>
</dbReference>
<keyword evidence="2" id="KW-0812">Transmembrane</keyword>
<dbReference type="InParanoid" id="A5DMP1"/>
<keyword evidence="6" id="KW-1185">Reference proteome</keyword>
<evidence type="ECO:0000313" key="5">
    <source>
        <dbReference type="EMBL" id="EDK40444.2"/>
    </source>
</evidence>
<keyword evidence="1" id="KW-0175">Coiled coil</keyword>
<evidence type="ECO:0000256" key="2">
    <source>
        <dbReference type="SAM" id="Phobius"/>
    </source>
</evidence>
<dbReference type="SMART" id="SM01190">
    <property type="entry name" value="EMP24_GP25L"/>
    <property type="match status" value="1"/>
</dbReference>
<proteinExistence type="predicted"/>
<dbReference type="Pfam" id="PF01105">
    <property type="entry name" value="EMP24_GP25L"/>
    <property type="match status" value="1"/>
</dbReference>
<evidence type="ECO:0000259" key="4">
    <source>
        <dbReference type="SMART" id="SM01190"/>
    </source>
</evidence>
<dbReference type="eggNOG" id="ENOG502T27P">
    <property type="taxonomic scope" value="Eukaryota"/>
</dbReference>
<feature type="chain" id="PRO_5002681309" description="GOLD domain-containing protein" evidence="3">
    <location>
        <begin position="22"/>
        <end position="280"/>
    </location>
</feature>
<organism evidence="5 6">
    <name type="scientific">Meyerozyma guilliermondii (strain ATCC 6260 / CBS 566 / DSM 6381 / JCM 1539 / NBRC 10279 / NRRL Y-324)</name>
    <name type="common">Yeast</name>
    <name type="synonym">Candida guilliermondii</name>
    <dbReference type="NCBI Taxonomy" id="294746"/>
    <lineage>
        <taxon>Eukaryota</taxon>
        <taxon>Fungi</taxon>
        <taxon>Dikarya</taxon>
        <taxon>Ascomycota</taxon>
        <taxon>Saccharomycotina</taxon>
        <taxon>Pichiomycetes</taxon>
        <taxon>Debaryomycetaceae</taxon>
        <taxon>Meyerozyma</taxon>
    </lineage>
</organism>
<dbReference type="Proteomes" id="UP000001997">
    <property type="component" value="Unassembled WGS sequence"/>
</dbReference>
<evidence type="ECO:0000256" key="3">
    <source>
        <dbReference type="SAM" id="SignalP"/>
    </source>
</evidence>
<evidence type="ECO:0000256" key="1">
    <source>
        <dbReference type="SAM" id="Coils"/>
    </source>
</evidence>
<name>A5DMP1_PICGU</name>
<protein>
    <recommendedName>
        <fullName evidence="4">GOLD domain-containing protein</fullName>
    </recommendedName>
</protein>
<dbReference type="AlphaFoldDB" id="A5DMP1"/>
<keyword evidence="2" id="KW-1133">Transmembrane helix</keyword>
<keyword evidence="2" id="KW-0472">Membrane</keyword>
<gene>
    <name evidence="5" type="ORF">PGUG_04542</name>
</gene>
<dbReference type="InterPro" id="IPR009038">
    <property type="entry name" value="GOLD_dom"/>
</dbReference>
<feature type="domain" description="GOLD" evidence="4">
    <location>
        <begin position="19"/>
        <end position="275"/>
    </location>
</feature>
<dbReference type="OMA" id="LVYICFD"/>
<dbReference type="OrthoDB" id="4013248at2759"/>
<dbReference type="KEGG" id="pgu:PGUG_04542"/>
<evidence type="ECO:0000313" key="6">
    <source>
        <dbReference type="Proteomes" id="UP000001997"/>
    </source>
</evidence>
<reference evidence="5 6" key="1">
    <citation type="journal article" date="2009" name="Nature">
        <title>Evolution of pathogenicity and sexual reproduction in eight Candida genomes.</title>
        <authorList>
            <person name="Butler G."/>
            <person name="Rasmussen M.D."/>
            <person name="Lin M.F."/>
            <person name="Santos M.A."/>
            <person name="Sakthikumar S."/>
            <person name="Munro C.A."/>
            <person name="Rheinbay E."/>
            <person name="Grabherr M."/>
            <person name="Forche A."/>
            <person name="Reedy J.L."/>
            <person name="Agrafioti I."/>
            <person name="Arnaud M.B."/>
            <person name="Bates S."/>
            <person name="Brown A.J."/>
            <person name="Brunke S."/>
            <person name="Costanzo M.C."/>
            <person name="Fitzpatrick D.A."/>
            <person name="de Groot P.W."/>
            <person name="Harris D."/>
            <person name="Hoyer L.L."/>
            <person name="Hube B."/>
            <person name="Klis F.M."/>
            <person name="Kodira C."/>
            <person name="Lennard N."/>
            <person name="Logue M.E."/>
            <person name="Martin R."/>
            <person name="Neiman A.M."/>
            <person name="Nikolaou E."/>
            <person name="Quail M.A."/>
            <person name="Quinn J."/>
            <person name="Santos M.C."/>
            <person name="Schmitzberger F.F."/>
            <person name="Sherlock G."/>
            <person name="Shah P."/>
            <person name="Silverstein K.A."/>
            <person name="Skrzypek M.S."/>
            <person name="Soll D."/>
            <person name="Staggs R."/>
            <person name="Stansfield I."/>
            <person name="Stumpf M.P."/>
            <person name="Sudbery P.E."/>
            <person name="Srikantha T."/>
            <person name="Zeng Q."/>
            <person name="Berman J."/>
            <person name="Berriman M."/>
            <person name="Heitman J."/>
            <person name="Gow N.A."/>
            <person name="Lorenz M.C."/>
            <person name="Birren B.W."/>
            <person name="Kellis M."/>
            <person name="Cuomo C.A."/>
        </authorList>
    </citation>
    <scope>NUCLEOTIDE SEQUENCE [LARGE SCALE GENOMIC DNA]</scope>
    <source>
        <strain evidence="6">ATCC 6260 / CBS 566 / DSM 6381 / JCM 1539 / NBRC 10279 / NRRL Y-324</strain>
    </source>
</reference>
<sequence>MKTVRMFLAFFLHMLLVSALGMTIEPIRAGDTKKYSSKSQLSNCVAYDTVKNDVITVHVQAYDRVPAQQLNLHIFDSENNQLRLVKDINDEMDVIFTNLNSDLGRGKRSSFIDKLSHLGHADSEHAEEVLHSNEGKSRIYVCFDNIFADKSWSFHPQSRDIELQFEARSFASLKNTNYKLFTKYFQMLGSESGSNVIKDSDFEDSLVTLESQLQTVIENLDSSERTMQALLTQESKLRDANEQIFSNYTKVSIAFLIIIAIFGLLPIVYMRVYLKQNNIL</sequence>
<dbReference type="VEuPathDB" id="FungiDB:PGUG_04542"/>
<accession>A5DMP1</accession>
<keyword evidence="3" id="KW-0732">Signal</keyword>
<feature type="transmembrane region" description="Helical" evidence="2">
    <location>
        <begin position="253"/>
        <end position="274"/>
    </location>
</feature>